<dbReference type="Proteomes" id="UP000061432">
    <property type="component" value="Chromosome"/>
</dbReference>
<evidence type="ECO:0000313" key="3">
    <source>
        <dbReference type="Proteomes" id="UP000061432"/>
    </source>
</evidence>
<dbReference type="AlphaFoldDB" id="A0A0C6FXL7"/>
<reference evidence="2 3" key="1">
    <citation type="journal article" date="2015" name="Genome Announc.">
        <title>Complete Genome Sequence of Methylobacterium aquaticum Strain 22A, Isolated from Racomitrium japonicum Moss.</title>
        <authorList>
            <person name="Tani A."/>
            <person name="Ogura Y."/>
            <person name="Hayashi T."/>
            <person name="Kimbara K."/>
        </authorList>
    </citation>
    <scope>NUCLEOTIDE SEQUENCE [LARGE SCALE GENOMIC DNA]</scope>
    <source>
        <strain evidence="2 3">MA-22A</strain>
    </source>
</reference>
<reference evidence="3" key="2">
    <citation type="submission" date="2015-01" db="EMBL/GenBank/DDBJ databases">
        <title>Complete genome sequence of Methylobacterium aquaticum strain 22A.</title>
        <authorList>
            <person name="Tani A."/>
            <person name="Ogura Y."/>
            <person name="Hayashi T."/>
        </authorList>
    </citation>
    <scope>NUCLEOTIDE SEQUENCE [LARGE SCALE GENOMIC DNA]</scope>
    <source>
        <strain evidence="3">MA-22A</strain>
    </source>
</reference>
<proteinExistence type="predicted"/>
<dbReference type="EMBL" id="AP014704">
    <property type="protein sequence ID" value="BAQ48075.1"/>
    <property type="molecule type" value="Genomic_DNA"/>
</dbReference>
<name>A0A0C6FXL7_9HYPH</name>
<gene>
    <name evidence="2" type="ORF">Maq22A_c26010</name>
</gene>
<organism evidence="2 3">
    <name type="scientific">Methylobacterium aquaticum</name>
    <dbReference type="NCBI Taxonomy" id="270351"/>
    <lineage>
        <taxon>Bacteria</taxon>
        <taxon>Pseudomonadati</taxon>
        <taxon>Pseudomonadota</taxon>
        <taxon>Alphaproteobacteria</taxon>
        <taxon>Hyphomicrobiales</taxon>
        <taxon>Methylobacteriaceae</taxon>
        <taxon>Methylobacterium</taxon>
    </lineage>
</organism>
<evidence type="ECO:0000313" key="2">
    <source>
        <dbReference type="EMBL" id="BAQ48075.1"/>
    </source>
</evidence>
<dbReference type="KEGG" id="maqu:Maq22A_c26010"/>
<accession>A0A0C6FXL7</accession>
<sequence>MARKSAISAWRGTAATSGAPRRGEGLRTALRRWPGRSSKAEESRRAGVLMRGSGRVAARATRSATVEVVSLYKNI</sequence>
<feature type="region of interest" description="Disordered" evidence="1">
    <location>
        <begin position="1"/>
        <end position="24"/>
    </location>
</feature>
<dbReference type="STRING" id="270351.Maq22A_c26010"/>
<protein>
    <submittedName>
        <fullName evidence="2">Uncharacterized protein</fullName>
    </submittedName>
</protein>
<evidence type="ECO:0000256" key="1">
    <source>
        <dbReference type="SAM" id="MobiDB-lite"/>
    </source>
</evidence>